<reference evidence="1 2" key="1">
    <citation type="submission" date="2019-03" db="EMBL/GenBank/DDBJ databases">
        <title>Genomic Encyclopedia of Type Strains, Phase IV (KMG-IV): sequencing the most valuable type-strain genomes for metagenomic binning, comparative biology and taxonomic classification.</title>
        <authorList>
            <person name="Goeker M."/>
        </authorList>
    </citation>
    <scope>NUCLEOTIDE SEQUENCE [LARGE SCALE GENOMIC DNA]</scope>
    <source>
        <strain evidence="1 2">DSM 46831</strain>
    </source>
</reference>
<keyword evidence="2" id="KW-1185">Reference proteome</keyword>
<protein>
    <submittedName>
        <fullName evidence="1">Uncharacterized protein</fullName>
    </submittedName>
</protein>
<dbReference type="EMBL" id="SLXV01000019">
    <property type="protein sequence ID" value="TCP67344.1"/>
    <property type="molecule type" value="Genomic_DNA"/>
</dbReference>
<dbReference type="Proteomes" id="UP000294746">
    <property type="component" value="Unassembled WGS sequence"/>
</dbReference>
<comment type="caution">
    <text evidence="1">The sequence shown here is derived from an EMBL/GenBank/DDBJ whole genome shotgun (WGS) entry which is preliminary data.</text>
</comment>
<sequence length="112" mass="13014">MKKTYFDPVSVRVLELNRSFFNLSPRPNHTIFMNATAARRLGISRNTTHIKLRLGSATFHFRFVLFTFPGESRSAVRFTARTLDRFNLNAGQLYPMTYDSKRNELTIIRGLL</sequence>
<evidence type="ECO:0000313" key="1">
    <source>
        <dbReference type="EMBL" id="TCP67344.1"/>
    </source>
</evidence>
<name>A0A4R2RVA1_9BACL</name>
<proteinExistence type="predicted"/>
<gene>
    <name evidence="1" type="ORF">EDD57_11931</name>
</gene>
<dbReference type="AlphaFoldDB" id="A0A4R2RVA1"/>
<dbReference type="OrthoDB" id="9838554at2"/>
<dbReference type="RefSeq" id="WP_131848883.1">
    <property type="nucleotide sequence ID" value="NZ_SLXV01000019.1"/>
</dbReference>
<accession>A0A4R2RVA1</accession>
<organism evidence="1 2">
    <name type="scientific">Baia soyae</name>
    <dbReference type="NCBI Taxonomy" id="1544746"/>
    <lineage>
        <taxon>Bacteria</taxon>
        <taxon>Bacillati</taxon>
        <taxon>Bacillota</taxon>
        <taxon>Bacilli</taxon>
        <taxon>Bacillales</taxon>
        <taxon>Thermoactinomycetaceae</taxon>
        <taxon>Baia</taxon>
    </lineage>
</organism>
<evidence type="ECO:0000313" key="2">
    <source>
        <dbReference type="Proteomes" id="UP000294746"/>
    </source>
</evidence>